<organism evidence="2 3">
    <name type="scientific">Streptomyces catenulae</name>
    <dbReference type="NCBI Taxonomy" id="66875"/>
    <lineage>
        <taxon>Bacteria</taxon>
        <taxon>Bacillati</taxon>
        <taxon>Actinomycetota</taxon>
        <taxon>Actinomycetes</taxon>
        <taxon>Kitasatosporales</taxon>
        <taxon>Streptomycetaceae</taxon>
        <taxon>Streptomyces</taxon>
    </lineage>
</organism>
<sequence length="113" mass="12057">MTEPGLPDEPRCGRTPVVPPEMAETVRTILGSEGGTASSDTSCLRHPDHPDHADNPHYSLLADLGAKDGGAWTLWRGPNLLLVLLPWCTTLEDEPCLLFHGHPGPCPSSQPSG</sequence>
<comment type="caution">
    <text evidence="2">The sequence shown here is derived from an EMBL/GenBank/DDBJ whole genome shotgun (WGS) entry which is preliminary data.</text>
</comment>
<accession>A0ABV2Z4I2</accession>
<feature type="compositionally biased region" description="Basic and acidic residues" evidence="1">
    <location>
        <begin position="43"/>
        <end position="52"/>
    </location>
</feature>
<keyword evidence="3" id="KW-1185">Reference proteome</keyword>
<protein>
    <submittedName>
        <fullName evidence="2">Uncharacterized protein</fullName>
    </submittedName>
</protein>
<dbReference type="EMBL" id="JBEZVI010000020">
    <property type="protein sequence ID" value="MEU3712902.1"/>
    <property type="molecule type" value="Genomic_DNA"/>
</dbReference>
<reference evidence="2 3" key="1">
    <citation type="submission" date="2024-06" db="EMBL/GenBank/DDBJ databases">
        <title>The Natural Products Discovery Center: Release of the First 8490 Sequenced Strains for Exploring Actinobacteria Biosynthetic Diversity.</title>
        <authorList>
            <person name="Kalkreuter E."/>
            <person name="Kautsar S.A."/>
            <person name="Yang D."/>
            <person name="Bader C.D."/>
            <person name="Teijaro C.N."/>
            <person name="Fluegel L."/>
            <person name="Davis C.M."/>
            <person name="Simpson J.R."/>
            <person name="Lauterbach L."/>
            <person name="Steele A.D."/>
            <person name="Gui C."/>
            <person name="Meng S."/>
            <person name="Li G."/>
            <person name="Viehrig K."/>
            <person name="Ye F."/>
            <person name="Su P."/>
            <person name="Kiefer A.F."/>
            <person name="Nichols A."/>
            <person name="Cepeda A.J."/>
            <person name="Yan W."/>
            <person name="Fan B."/>
            <person name="Jiang Y."/>
            <person name="Adhikari A."/>
            <person name="Zheng C.-J."/>
            <person name="Schuster L."/>
            <person name="Cowan T.M."/>
            <person name="Smanski M.J."/>
            <person name="Chevrette M.G."/>
            <person name="De Carvalho L.P.S."/>
            <person name="Shen B."/>
        </authorList>
    </citation>
    <scope>NUCLEOTIDE SEQUENCE [LARGE SCALE GENOMIC DNA]</scope>
    <source>
        <strain evidence="2 3">NPDC033039</strain>
    </source>
</reference>
<evidence type="ECO:0000256" key="1">
    <source>
        <dbReference type="SAM" id="MobiDB-lite"/>
    </source>
</evidence>
<evidence type="ECO:0000313" key="3">
    <source>
        <dbReference type="Proteomes" id="UP001550853"/>
    </source>
</evidence>
<name>A0ABV2Z4I2_9ACTN</name>
<gene>
    <name evidence="2" type="ORF">AB0E61_22765</name>
</gene>
<dbReference type="Proteomes" id="UP001550853">
    <property type="component" value="Unassembled WGS sequence"/>
</dbReference>
<proteinExistence type="predicted"/>
<dbReference type="RefSeq" id="WP_030282747.1">
    <property type="nucleotide sequence ID" value="NZ_JBEZVI010000020.1"/>
</dbReference>
<evidence type="ECO:0000313" key="2">
    <source>
        <dbReference type="EMBL" id="MEU3712902.1"/>
    </source>
</evidence>
<feature type="region of interest" description="Disordered" evidence="1">
    <location>
        <begin position="31"/>
        <end position="52"/>
    </location>
</feature>